<accession>A0A9N8L3H5</accession>
<dbReference type="CDD" id="cd08252">
    <property type="entry name" value="AL_MDR"/>
    <property type="match status" value="1"/>
</dbReference>
<feature type="signal peptide" evidence="2">
    <location>
        <begin position="1"/>
        <end position="18"/>
    </location>
</feature>
<dbReference type="Pfam" id="PF08240">
    <property type="entry name" value="ADH_N"/>
    <property type="match status" value="1"/>
</dbReference>
<dbReference type="InterPro" id="IPR011032">
    <property type="entry name" value="GroES-like_sf"/>
</dbReference>
<dbReference type="SMART" id="SM00829">
    <property type="entry name" value="PKS_ER"/>
    <property type="match status" value="1"/>
</dbReference>
<dbReference type="Pfam" id="PF13602">
    <property type="entry name" value="ADH_zinc_N_2"/>
    <property type="match status" value="1"/>
</dbReference>
<evidence type="ECO:0000256" key="1">
    <source>
        <dbReference type="ARBA" id="ARBA00010371"/>
    </source>
</evidence>
<dbReference type="Gene3D" id="3.40.50.720">
    <property type="entry name" value="NAD(P)-binding Rossmann-like Domain"/>
    <property type="match status" value="1"/>
</dbReference>
<dbReference type="GO" id="GO:0008270">
    <property type="term" value="F:zinc ion binding"/>
    <property type="evidence" value="ECO:0007669"/>
    <property type="project" value="InterPro"/>
</dbReference>
<dbReference type="InterPro" id="IPR013154">
    <property type="entry name" value="ADH-like_N"/>
</dbReference>
<dbReference type="InterPro" id="IPR014182">
    <property type="entry name" value="ADH_Zn_typ-1"/>
</dbReference>
<dbReference type="EMBL" id="LR824013">
    <property type="protein sequence ID" value="CAD0199274.1"/>
    <property type="molecule type" value="Genomic_DNA"/>
</dbReference>
<gene>
    <name evidence="4" type="ORF">CINC_LOCUS969</name>
</gene>
<dbReference type="InterPro" id="IPR020843">
    <property type="entry name" value="ER"/>
</dbReference>
<reference evidence="4" key="1">
    <citation type="submission" date="2021-12" db="EMBL/GenBank/DDBJ databases">
        <authorList>
            <person name="King R."/>
        </authorList>
    </citation>
    <scope>NUCLEOTIDE SEQUENCE</scope>
</reference>
<protein>
    <recommendedName>
        <fullName evidence="3">Enoyl reductase (ER) domain-containing protein</fullName>
    </recommendedName>
</protein>
<dbReference type="SUPFAM" id="SSF50129">
    <property type="entry name" value="GroES-like"/>
    <property type="match status" value="1"/>
</dbReference>
<evidence type="ECO:0000313" key="4">
    <source>
        <dbReference type="EMBL" id="CAD0199274.1"/>
    </source>
</evidence>
<evidence type="ECO:0000313" key="5">
    <source>
        <dbReference type="Proteomes" id="UP001154114"/>
    </source>
</evidence>
<dbReference type="GO" id="GO:0016491">
    <property type="term" value="F:oxidoreductase activity"/>
    <property type="evidence" value="ECO:0007669"/>
    <property type="project" value="InterPro"/>
</dbReference>
<organism evidence="4 5">
    <name type="scientific">Chrysodeixis includens</name>
    <name type="common">Soybean looper</name>
    <name type="synonym">Pseudoplusia includens</name>
    <dbReference type="NCBI Taxonomy" id="689277"/>
    <lineage>
        <taxon>Eukaryota</taxon>
        <taxon>Metazoa</taxon>
        <taxon>Ecdysozoa</taxon>
        <taxon>Arthropoda</taxon>
        <taxon>Hexapoda</taxon>
        <taxon>Insecta</taxon>
        <taxon>Pterygota</taxon>
        <taxon>Neoptera</taxon>
        <taxon>Endopterygota</taxon>
        <taxon>Lepidoptera</taxon>
        <taxon>Glossata</taxon>
        <taxon>Ditrysia</taxon>
        <taxon>Noctuoidea</taxon>
        <taxon>Noctuidae</taxon>
        <taxon>Plusiinae</taxon>
        <taxon>Chrysodeixis</taxon>
    </lineage>
</organism>
<dbReference type="AlphaFoldDB" id="A0A9N8L3H5"/>
<dbReference type="Gene3D" id="3.90.180.10">
    <property type="entry name" value="Medium-chain alcohol dehydrogenases, catalytic domain"/>
    <property type="match status" value="1"/>
</dbReference>
<dbReference type="NCBIfam" id="TIGR02817">
    <property type="entry name" value="adh_fam_1"/>
    <property type="match status" value="1"/>
</dbReference>
<evidence type="ECO:0000256" key="2">
    <source>
        <dbReference type="SAM" id="SignalP"/>
    </source>
</evidence>
<name>A0A9N8L3H5_CHRIL</name>
<keyword evidence="5" id="KW-1185">Reference proteome</keyword>
<dbReference type="PROSITE" id="PS01162">
    <property type="entry name" value="QOR_ZETA_CRYSTAL"/>
    <property type="match status" value="1"/>
</dbReference>
<proteinExistence type="inferred from homology"/>
<keyword evidence="2" id="KW-0732">Signal</keyword>
<feature type="chain" id="PRO_5040344572" description="Enoyl reductase (ER) domain-containing protein" evidence="2">
    <location>
        <begin position="19"/>
        <end position="366"/>
    </location>
</feature>
<dbReference type="Proteomes" id="UP001154114">
    <property type="component" value="Chromosome 10"/>
</dbReference>
<dbReference type="InterPro" id="IPR036291">
    <property type="entry name" value="NAD(P)-bd_dom_sf"/>
</dbReference>
<dbReference type="PANTHER" id="PTHR43482">
    <property type="entry name" value="PROTEIN AST1-RELATED"/>
    <property type="match status" value="1"/>
</dbReference>
<comment type="similarity">
    <text evidence="1">Belongs to the zinc-containing alcohol dehydrogenase family. Quinone oxidoreductase subfamily.</text>
</comment>
<sequence length="366" mass="40017">MIFIYFAVVLFTSFTTDATKNITMGSLPKTMRAVGLYKYLPITDASSLLDVEVSLPSVGKSDVLVEVKATAVNPIDTKQRAPKPNVEETPRILGWDGAGVVVAKGDNADLFNVGDEVFFTGDLMRSGSNAQYMAVDQFLVGKKPKNLSFEQAAAVPLTALTAVESMFDRLLISEKDKGKSFLVINSAGGVGSIATQVGRNLGLKVIGTASRPETEAFTREHGADIVLNHSKDLIPQLEANNLVGGADFILVNYDLKPYWDTLVAAVKPQGRICLLTESNSPVDITLLKPKSATLVWEMMFTRQKFNTDDKVRQYEILKEVSKWLEEGKLKSALTQTMSPINAANLREAHRLIEDKKMIGKLVLSGF</sequence>
<dbReference type="InterPro" id="IPR052585">
    <property type="entry name" value="Lipid_raft_assoc_Zn_ADH"/>
</dbReference>
<evidence type="ECO:0000259" key="3">
    <source>
        <dbReference type="SMART" id="SM00829"/>
    </source>
</evidence>
<dbReference type="PANTHER" id="PTHR43482:SF1">
    <property type="entry name" value="PROTEIN AST1-RELATED"/>
    <property type="match status" value="1"/>
</dbReference>
<dbReference type="InterPro" id="IPR002364">
    <property type="entry name" value="Quin_OxRdtase/zeta-crystal_CS"/>
</dbReference>
<dbReference type="SUPFAM" id="SSF51735">
    <property type="entry name" value="NAD(P)-binding Rossmann-fold domains"/>
    <property type="match status" value="1"/>
</dbReference>
<dbReference type="OrthoDB" id="3509362at2759"/>
<feature type="domain" description="Enoyl reductase (ER)" evidence="3">
    <location>
        <begin position="41"/>
        <end position="363"/>
    </location>
</feature>